<dbReference type="InParanoid" id="A0A5N4A3Q0"/>
<dbReference type="AlphaFoldDB" id="A0A5N4A3Q0"/>
<evidence type="ECO:0000256" key="1">
    <source>
        <dbReference type="SAM" id="SignalP"/>
    </source>
</evidence>
<name>A0A5N4A3Q0_PHOPY</name>
<protein>
    <submittedName>
        <fullName evidence="2">Uncharacterized protein</fullName>
    </submittedName>
</protein>
<dbReference type="GO" id="GO:0005549">
    <property type="term" value="F:odorant binding"/>
    <property type="evidence" value="ECO:0007669"/>
    <property type="project" value="InterPro"/>
</dbReference>
<keyword evidence="1" id="KW-0732">Signal</keyword>
<feature type="chain" id="PRO_5024416752" evidence="1">
    <location>
        <begin position="19"/>
        <end position="134"/>
    </location>
</feature>
<dbReference type="Pfam" id="PF01395">
    <property type="entry name" value="PBP_GOBP"/>
    <property type="match status" value="1"/>
</dbReference>
<dbReference type="InterPro" id="IPR036728">
    <property type="entry name" value="PBP_GOBP_sf"/>
</dbReference>
<dbReference type="InterPro" id="IPR006170">
    <property type="entry name" value="PBP/GOBP"/>
</dbReference>
<sequence length="134" mass="15630">MHPKILLVVIAVLPASFSKTTEEIFGGWKRRLENEHPECQEMTDVTQREVDAHFLRLEMSPTASFKCFIHCGFKAFKLINKDGSLNRDEFLKDIERATTEMMDDCDGRIAQIEDQCEKTFKLSECVTHYRHVYI</sequence>
<dbReference type="EMBL" id="VVIM01000010">
    <property type="protein sequence ID" value="KAB0791950.1"/>
    <property type="molecule type" value="Genomic_DNA"/>
</dbReference>
<proteinExistence type="predicted"/>
<comment type="caution">
    <text evidence="2">The sequence shown here is derived from an EMBL/GenBank/DDBJ whole genome shotgun (WGS) entry which is preliminary data.</text>
</comment>
<keyword evidence="3" id="KW-1185">Reference proteome</keyword>
<evidence type="ECO:0000313" key="2">
    <source>
        <dbReference type="EMBL" id="KAB0791950.1"/>
    </source>
</evidence>
<feature type="signal peptide" evidence="1">
    <location>
        <begin position="1"/>
        <end position="18"/>
    </location>
</feature>
<accession>A0A5N4A3Q0</accession>
<dbReference type="Proteomes" id="UP000327044">
    <property type="component" value="Unassembled WGS sequence"/>
</dbReference>
<evidence type="ECO:0000313" key="3">
    <source>
        <dbReference type="Proteomes" id="UP000327044"/>
    </source>
</evidence>
<dbReference type="SUPFAM" id="SSF47565">
    <property type="entry name" value="Insect pheromone/odorant-binding proteins"/>
    <property type="match status" value="1"/>
</dbReference>
<dbReference type="CDD" id="cd23992">
    <property type="entry name" value="PBP_GOBP"/>
    <property type="match status" value="1"/>
</dbReference>
<dbReference type="Gene3D" id="1.10.238.20">
    <property type="entry name" value="Pheromone/general odorant binding protein domain"/>
    <property type="match status" value="1"/>
</dbReference>
<gene>
    <name evidence="2" type="ORF">PPYR_13911</name>
</gene>
<organism evidence="2 3">
    <name type="scientific">Photinus pyralis</name>
    <name type="common">Common eastern firefly</name>
    <name type="synonym">Lampyris pyralis</name>
    <dbReference type="NCBI Taxonomy" id="7054"/>
    <lineage>
        <taxon>Eukaryota</taxon>
        <taxon>Metazoa</taxon>
        <taxon>Ecdysozoa</taxon>
        <taxon>Arthropoda</taxon>
        <taxon>Hexapoda</taxon>
        <taxon>Insecta</taxon>
        <taxon>Pterygota</taxon>
        <taxon>Neoptera</taxon>
        <taxon>Endopterygota</taxon>
        <taxon>Coleoptera</taxon>
        <taxon>Polyphaga</taxon>
        <taxon>Elateriformia</taxon>
        <taxon>Elateroidea</taxon>
        <taxon>Lampyridae</taxon>
        <taxon>Lampyrinae</taxon>
        <taxon>Photinus</taxon>
    </lineage>
</organism>
<reference evidence="2 3" key="1">
    <citation type="journal article" date="2018" name="Elife">
        <title>Firefly genomes illuminate parallel origins of bioluminescence in beetles.</title>
        <authorList>
            <person name="Fallon T.R."/>
            <person name="Lower S.E."/>
            <person name="Chang C.H."/>
            <person name="Bessho-Uehara M."/>
            <person name="Martin G.J."/>
            <person name="Bewick A.J."/>
            <person name="Behringer M."/>
            <person name="Debat H.J."/>
            <person name="Wong I."/>
            <person name="Day J.C."/>
            <person name="Suvorov A."/>
            <person name="Silva C.J."/>
            <person name="Stanger-Hall K.F."/>
            <person name="Hall D.W."/>
            <person name="Schmitz R.J."/>
            <person name="Nelson D.R."/>
            <person name="Lewis S.M."/>
            <person name="Shigenobu S."/>
            <person name="Bybee S.M."/>
            <person name="Larracuente A.M."/>
            <person name="Oba Y."/>
            <person name="Weng J.K."/>
        </authorList>
    </citation>
    <scope>NUCLEOTIDE SEQUENCE [LARGE SCALE GENOMIC DNA]</scope>
    <source>
        <strain evidence="2">1611_PpyrPB1</strain>
        <tissue evidence="2">Whole body</tissue>
    </source>
</reference>
<dbReference type="OrthoDB" id="5978988at2759"/>